<evidence type="ECO:0000256" key="3">
    <source>
        <dbReference type="ARBA" id="ARBA00023163"/>
    </source>
</evidence>
<dbReference type="PATRIC" id="fig|1453496.5.peg.2730"/>
<organism evidence="5 6">
    <name type="scientific">Hafnia alvei FB1</name>
    <dbReference type="NCBI Taxonomy" id="1453496"/>
    <lineage>
        <taxon>Bacteria</taxon>
        <taxon>Pseudomonadati</taxon>
        <taxon>Pseudomonadota</taxon>
        <taxon>Gammaproteobacteria</taxon>
        <taxon>Enterobacterales</taxon>
        <taxon>Hafniaceae</taxon>
        <taxon>Hafnia</taxon>
    </lineage>
</organism>
<dbReference type="PANTHER" id="PTHR40661">
    <property type="match status" value="1"/>
</dbReference>
<dbReference type="RefSeq" id="WP_025796688.1">
    <property type="nucleotide sequence ID" value="NZ_CP009706.1"/>
</dbReference>
<sequence>MDKFEIRRQRLRQLRDERFNGKASALANEIGVDPSYVSRMLYPEDKKGRKRIGEEMVETIESKLKLPTGWMDDLVSNTNIPMSYNEEIEFFGSVKNGIVEVIGEAVLGVDGSIEMMEQLSGWLRIYSDDPKAFAVKVRGDSMFPRINSGEFVVVEPSRTIYAGDEVFIRTSSGHNMIKKIGYDRDGYYQFISVNQSHAPITMRHTDVSQISYVAAIVKSSRYIDASELPQ</sequence>
<dbReference type="OrthoDB" id="9791537at2"/>
<evidence type="ECO:0000313" key="5">
    <source>
        <dbReference type="EMBL" id="AIU73292.1"/>
    </source>
</evidence>
<dbReference type="InterPro" id="IPR036286">
    <property type="entry name" value="LexA/Signal_pep-like_sf"/>
</dbReference>
<dbReference type="PANTHER" id="PTHR40661:SF3">
    <property type="entry name" value="FELS-1 PROPHAGE TRANSCRIPTIONAL REGULATOR"/>
    <property type="match status" value="1"/>
</dbReference>
<dbReference type="KEGG" id="hav:AT03_13405"/>
<dbReference type="InterPro" id="IPR039418">
    <property type="entry name" value="LexA-like"/>
</dbReference>
<evidence type="ECO:0000313" key="6">
    <source>
        <dbReference type="Proteomes" id="UP000029986"/>
    </source>
</evidence>
<feature type="domain" description="Peptidase S24/S26A/S26B/S26C" evidence="4">
    <location>
        <begin position="119"/>
        <end position="208"/>
    </location>
</feature>
<accession>A0A097R3I4</accession>
<dbReference type="Gene3D" id="2.10.109.10">
    <property type="entry name" value="Umud Fragment, subunit A"/>
    <property type="match status" value="1"/>
</dbReference>
<dbReference type="CDD" id="cd06529">
    <property type="entry name" value="S24_LexA-like"/>
    <property type="match status" value="1"/>
</dbReference>
<proteinExistence type="predicted"/>
<dbReference type="EMBL" id="CP009706">
    <property type="protein sequence ID" value="AIU73292.1"/>
    <property type="molecule type" value="Genomic_DNA"/>
</dbReference>
<dbReference type="Pfam" id="PF00717">
    <property type="entry name" value="Peptidase_S24"/>
    <property type="match status" value="1"/>
</dbReference>
<evidence type="ECO:0000259" key="4">
    <source>
        <dbReference type="Pfam" id="PF00717"/>
    </source>
</evidence>
<name>A0A097R3I4_HAFAL</name>
<reference evidence="5 6" key="1">
    <citation type="journal article" date="2014" name="Gut Pathog.">
        <title>Gene clusters of Hafnia alvei strain FB1 important in survival and pathogenesis: a draft genome perspective.</title>
        <authorList>
            <person name="Tan J.Y."/>
            <person name="Yin W.F."/>
            <person name="Chan K.G."/>
        </authorList>
    </citation>
    <scope>NUCLEOTIDE SEQUENCE [LARGE SCALE GENOMIC DNA]</scope>
    <source>
        <strain evidence="5 6">FB1</strain>
    </source>
</reference>
<evidence type="ECO:0000256" key="2">
    <source>
        <dbReference type="ARBA" id="ARBA00023125"/>
    </source>
</evidence>
<keyword evidence="3" id="KW-0804">Transcription</keyword>
<dbReference type="AlphaFoldDB" id="A0A097R3I4"/>
<dbReference type="InterPro" id="IPR015927">
    <property type="entry name" value="Peptidase_S24_S26A/B/C"/>
</dbReference>
<keyword evidence="1" id="KW-0805">Transcription regulation</keyword>
<evidence type="ECO:0000256" key="1">
    <source>
        <dbReference type="ARBA" id="ARBA00023015"/>
    </source>
</evidence>
<gene>
    <name evidence="5" type="ORF">AT03_13405</name>
</gene>
<dbReference type="eggNOG" id="COG2932">
    <property type="taxonomic scope" value="Bacteria"/>
</dbReference>
<keyword evidence="6" id="KW-1185">Reference proteome</keyword>
<keyword evidence="2" id="KW-0238">DNA-binding</keyword>
<dbReference type="SUPFAM" id="SSF51306">
    <property type="entry name" value="LexA/Signal peptidase"/>
    <property type="match status" value="1"/>
</dbReference>
<dbReference type="GO" id="GO:0003677">
    <property type="term" value="F:DNA binding"/>
    <property type="evidence" value="ECO:0007669"/>
    <property type="project" value="UniProtKB-KW"/>
</dbReference>
<dbReference type="HOGENOM" id="CLU_066192_1_6_6"/>
<protein>
    <submittedName>
        <fullName evidence="5">Repressor</fullName>
    </submittedName>
</protein>
<dbReference type="Proteomes" id="UP000029986">
    <property type="component" value="Chromosome"/>
</dbReference>